<protein>
    <recommendedName>
        <fullName evidence="1">Tautomerase cis-CaaD-like domain-containing protein</fullName>
    </recommendedName>
</protein>
<keyword evidence="3" id="KW-1185">Reference proteome</keyword>
<accession>A0A0D2FM96</accession>
<dbReference type="HOGENOM" id="CLU_088298_0_0_1"/>
<dbReference type="Proteomes" id="UP000054266">
    <property type="component" value="Unassembled WGS sequence"/>
</dbReference>
<dbReference type="AlphaFoldDB" id="A0A0D2FM96"/>
<sequence length="193" mass="21776">MPLYQVLHGIPLTPYQKSLLAERITVLHSTEYLTPTLFVNVIFQPAEPVGDFFLAGKPYNNGVTSPNRIMGTVRTGPKRTKERFDHFAKKLEAAWYEVVNGPKQAGQANGTNGHHGELSKEEQRARKLHIVGFDGVITGIENGVVLPSADNEGTWLKDNMAYFKEQAEVYDDQPFQDLLKELQDRPDLRKLIE</sequence>
<dbReference type="Pfam" id="PF14832">
    <property type="entry name" value="Tautomerase_3"/>
    <property type="match status" value="1"/>
</dbReference>
<evidence type="ECO:0000313" key="3">
    <source>
        <dbReference type="Proteomes" id="UP000054266"/>
    </source>
</evidence>
<feature type="domain" description="Tautomerase cis-CaaD-like" evidence="1">
    <location>
        <begin position="1"/>
        <end position="133"/>
    </location>
</feature>
<gene>
    <name evidence="2" type="ORF">PV04_07036</name>
</gene>
<name>A0A0D2FM96_9EURO</name>
<proteinExistence type="predicted"/>
<organism evidence="2 3">
    <name type="scientific">Phialophora macrospora</name>
    <dbReference type="NCBI Taxonomy" id="1851006"/>
    <lineage>
        <taxon>Eukaryota</taxon>
        <taxon>Fungi</taxon>
        <taxon>Dikarya</taxon>
        <taxon>Ascomycota</taxon>
        <taxon>Pezizomycotina</taxon>
        <taxon>Eurotiomycetes</taxon>
        <taxon>Chaetothyriomycetidae</taxon>
        <taxon>Chaetothyriales</taxon>
        <taxon>Herpotrichiellaceae</taxon>
        <taxon>Phialophora</taxon>
    </lineage>
</organism>
<evidence type="ECO:0000259" key="1">
    <source>
        <dbReference type="Pfam" id="PF14832"/>
    </source>
</evidence>
<dbReference type="InterPro" id="IPR028116">
    <property type="entry name" value="Cis-CaaD-like"/>
</dbReference>
<dbReference type="EMBL" id="KN846959">
    <property type="protein sequence ID" value="KIW67810.1"/>
    <property type="molecule type" value="Genomic_DNA"/>
</dbReference>
<dbReference type="Gene3D" id="3.30.429.10">
    <property type="entry name" value="Macrophage Migration Inhibitory Factor"/>
    <property type="match status" value="1"/>
</dbReference>
<reference evidence="2 3" key="1">
    <citation type="submission" date="2015-01" db="EMBL/GenBank/DDBJ databases">
        <title>The Genome Sequence of Capronia semiimmersa CBS27337.</title>
        <authorList>
            <consortium name="The Broad Institute Genomics Platform"/>
            <person name="Cuomo C."/>
            <person name="de Hoog S."/>
            <person name="Gorbushina A."/>
            <person name="Stielow B."/>
            <person name="Teixiera M."/>
            <person name="Abouelleil A."/>
            <person name="Chapman S.B."/>
            <person name="Priest M."/>
            <person name="Young S.K."/>
            <person name="Wortman J."/>
            <person name="Nusbaum C."/>
            <person name="Birren B."/>
        </authorList>
    </citation>
    <scope>NUCLEOTIDE SEQUENCE [LARGE SCALE GENOMIC DNA]</scope>
    <source>
        <strain evidence="2 3">CBS 27337</strain>
    </source>
</reference>
<dbReference type="InterPro" id="IPR014347">
    <property type="entry name" value="Tautomerase/MIF_sf"/>
</dbReference>
<evidence type="ECO:0000313" key="2">
    <source>
        <dbReference type="EMBL" id="KIW67810.1"/>
    </source>
</evidence>